<gene>
    <name evidence="4" type="primary">LOC110775397</name>
</gene>
<sequence>MAGGGINRRVSAASARSHTRKSNRKSSSSGLLKKLFLVSLVGLLAWAYQATRPPPPKICGTPNGPPITAPRIKLNDGRHLAYKEHGVPKEKAQYKFVYVHGFDSCRNHAVVAHFLSPETVESLGIYIVAIDRSGYGESDPNPKREVKSIASDVEEFADKLGLGEKFYLVGFSMGGQAVWSCLKYIPHRLAGATLLAPVVNYWWSGLPANLSAEAYNKQLQRDRWALRVAHHAPWLTYWWNTQKLFPILSVIDHLPEIFSRQDKEIVEQFAGMEDSSPVKQQGEYESLHRDLVVGFGKWEFDPTEVTNPFPNKEGSVHLWQGDEDILVPVTLQRHIAEKLPWIQYHEVVGAGHLFPYAKGMSETIIKTQLYLEN</sequence>
<evidence type="ECO:0000313" key="4">
    <source>
        <dbReference type="RefSeq" id="XP_056682551.1"/>
    </source>
</evidence>
<feature type="domain" description="AB hydrolase-1" evidence="2">
    <location>
        <begin position="121"/>
        <end position="354"/>
    </location>
</feature>
<proteinExistence type="predicted"/>
<evidence type="ECO:0000313" key="3">
    <source>
        <dbReference type="Proteomes" id="UP000813463"/>
    </source>
</evidence>
<dbReference type="RefSeq" id="XP_056682551.1">
    <property type="nucleotide sequence ID" value="XM_056826573.1"/>
</dbReference>
<dbReference type="GeneID" id="110775397"/>
<name>A0ABM3QGQ5_SPIOL</name>
<protein>
    <recommendedName>
        <fullName evidence="2">AB hydrolase-1 domain-containing protein</fullName>
    </recommendedName>
</protein>
<dbReference type="PANTHER" id="PTHR45763:SF51">
    <property type="entry name" value="ALPHA_BETA-HYDROLASES SUPERFAMILY PROTEIN"/>
    <property type="match status" value="1"/>
</dbReference>
<reference evidence="3" key="1">
    <citation type="journal article" date="2021" name="Nat. Commun.">
        <title>Genomic analyses provide insights into spinach domestication and the genetic basis of agronomic traits.</title>
        <authorList>
            <person name="Cai X."/>
            <person name="Sun X."/>
            <person name="Xu C."/>
            <person name="Sun H."/>
            <person name="Wang X."/>
            <person name="Ge C."/>
            <person name="Zhang Z."/>
            <person name="Wang Q."/>
            <person name="Fei Z."/>
            <person name="Jiao C."/>
            <person name="Wang Q."/>
        </authorList>
    </citation>
    <scope>NUCLEOTIDE SEQUENCE [LARGE SCALE GENOMIC DNA]</scope>
    <source>
        <strain evidence="3">cv. Varoflay</strain>
    </source>
</reference>
<keyword evidence="3" id="KW-1185">Reference proteome</keyword>
<dbReference type="Pfam" id="PF00561">
    <property type="entry name" value="Abhydrolase_1"/>
    <property type="match status" value="1"/>
</dbReference>
<feature type="region of interest" description="Disordered" evidence="1">
    <location>
        <begin position="1"/>
        <end position="26"/>
    </location>
</feature>
<dbReference type="SUPFAM" id="SSF53474">
    <property type="entry name" value="alpha/beta-Hydrolases"/>
    <property type="match status" value="1"/>
</dbReference>
<reference evidence="4" key="2">
    <citation type="submission" date="2025-08" db="UniProtKB">
        <authorList>
            <consortium name="RefSeq"/>
        </authorList>
    </citation>
    <scope>IDENTIFICATION</scope>
    <source>
        <tissue evidence="4">Leaf</tissue>
    </source>
</reference>
<dbReference type="Proteomes" id="UP000813463">
    <property type="component" value="Chromosome 4"/>
</dbReference>
<organism evidence="3 4">
    <name type="scientific">Spinacia oleracea</name>
    <name type="common">Spinach</name>
    <dbReference type="NCBI Taxonomy" id="3562"/>
    <lineage>
        <taxon>Eukaryota</taxon>
        <taxon>Viridiplantae</taxon>
        <taxon>Streptophyta</taxon>
        <taxon>Embryophyta</taxon>
        <taxon>Tracheophyta</taxon>
        <taxon>Spermatophyta</taxon>
        <taxon>Magnoliopsida</taxon>
        <taxon>eudicotyledons</taxon>
        <taxon>Gunneridae</taxon>
        <taxon>Pentapetalae</taxon>
        <taxon>Caryophyllales</taxon>
        <taxon>Chenopodiaceae</taxon>
        <taxon>Chenopodioideae</taxon>
        <taxon>Anserineae</taxon>
        <taxon>Spinacia</taxon>
    </lineage>
</organism>
<dbReference type="PANTHER" id="PTHR45763">
    <property type="entry name" value="HYDROLASE, ALPHA/BETA FOLD FAMILY PROTEIN, EXPRESSED-RELATED"/>
    <property type="match status" value="1"/>
</dbReference>
<dbReference type="InterPro" id="IPR000073">
    <property type="entry name" value="AB_hydrolase_1"/>
</dbReference>
<dbReference type="InterPro" id="IPR029058">
    <property type="entry name" value="AB_hydrolase_fold"/>
</dbReference>
<accession>A0ABM3QGQ5</accession>
<evidence type="ECO:0000259" key="2">
    <source>
        <dbReference type="Pfam" id="PF00561"/>
    </source>
</evidence>
<dbReference type="Gene3D" id="3.40.50.1820">
    <property type="entry name" value="alpha/beta hydrolase"/>
    <property type="match status" value="1"/>
</dbReference>
<evidence type="ECO:0000256" key="1">
    <source>
        <dbReference type="SAM" id="MobiDB-lite"/>
    </source>
</evidence>